<comment type="cofactor">
    <cofactor evidence="10">
        <name>Mg(2+)</name>
        <dbReference type="ChEBI" id="CHEBI:18420"/>
    </cofactor>
    <text evidence="10">Binds 1 Mg(2+) ion per subunit. The magnesium ion binds only when substrate is bound.</text>
</comment>
<dbReference type="EMBL" id="NHSF01000076">
    <property type="protein sequence ID" value="MBK5932106.1"/>
    <property type="molecule type" value="Genomic_DNA"/>
</dbReference>
<evidence type="ECO:0000313" key="13">
    <source>
        <dbReference type="EMBL" id="MBK5932106.1"/>
    </source>
</evidence>
<keyword evidence="4 10" id="KW-0963">Cytoplasm</keyword>
<dbReference type="Pfam" id="PF00293">
    <property type="entry name" value="NUDIX"/>
    <property type="match status" value="1"/>
</dbReference>
<evidence type="ECO:0000256" key="6">
    <source>
        <dbReference type="ARBA" id="ARBA00022842"/>
    </source>
</evidence>
<dbReference type="PANTHER" id="PTHR10885:SF0">
    <property type="entry name" value="ISOPENTENYL-DIPHOSPHATE DELTA-ISOMERASE"/>
    <property type="match status" value="1"/>
</dbReference>
<comment type="function">
    <text evidence="10">Catalyzes the 1,3-allylic rearrangement of the homoallylic substrate isopentenyl (IPP) to its highly electrophilic allylic isomer, dimethylallyl diphosphate (DMAPP).</text>
</comment>
<keyword evidence="6 10" id="KW-0460">Magnesium</keyword>
<dbReference type="InterPro" id="IPR000086">
    <property type="entry name" value="NUDIX_hydrolase_dom"/>
</dbReference>
<feature type="binding site" evidence="10">
    <location>
        <position position="58"/>
    </location>
    <ligand>
        <name>Mn(2+)</name>
        <dbReference type="ChEBI" id="CHEBI:29035"/>
    </ligand>
</feature>
<dbReference type="Proteomes" id="UP001296967">
    <property type="component" value="Unassembled WGS sequence"/>
</dbReference>
<evidence type="ECO:0000256" key="5">
    <source>
        <dbReference type="ARBA" id="ARBA00022723"/>
    </source>
</evidence>
<dbReference type="HAMAP" id="MF_00202">
    <property type="entry name" value="Idi"/>
    <property type="match status" value="1"/>
</dbReference>
<accession>A0AAJ0UIU5</accession>
<feature type="binding site" evidence="10">
    <location>
        <position position="138"/>
    </location>
    <ligand>
        <name>Mn(2+)</name>
        <dbReference type="ChEBI" id="CHEBI:29035"/>
    </ligand>
</feature>
<proteinExistence type="inferred from homology"/>
<dbReference type="CDD" id="cd02885">
    <property type="entry name" value="NUDIX_IPP_Isomerase"/>
    <property type="match status" value="1"/>
</dbReference>
<comment type="cofactor">
    <cofactor evidence="10">
        <name>Mn(2+)</name>
        <dbReference type="ChEBI" id="CHEBI:29035"/>
    </cofactor>
    <text evidence="10">Binds 1 Mn(2+) ion per subunit.</text>
</comment>
<comment type="catalytic activity">
    <reaction evidence="10">
        <text>isopentenyl diphosphate = dimethylallyl diphosphate</text>
        <dbReference type="Rhea" id="RHEA:23284"/>
        <dbReference type="ChEBI" id="CHEBI:57623"/>
        <dbReference type="ChEBI" id="CHEBI:128769"/>
        <dbReference type="EC" id="5.3.3.2"/>
    </reaction>
</comment>
<feature type="binding site" evidence="10">
    <location>
        <position position="95"/>
    </location>
    <ligand>
        <name>Mn(2+)</name>
        <dbReference type="ChEBI" id="CHEBI:29035"/>
    </ligand>
</feature>
<feature type="domain" description="Nudix hydrolase" evidence="12">
    <location>
        <begin position="56"/>
        <end position="190"/>
    </location>
</feature>
<dbReference type="GO" id="GO:0005737">
    <property type="term" value="C:cytoplasm"/>
    <property type="evidence" value="ECO:0007669"/>
    <property type="project" value="UniProtKB-SubCell"/>
</dbReference>
<comment type="similarity">
    <text evidence="2 10">Belongs to the IPP isomerase type 1 family.</text>
</comment>
<evidence type="ECO:0000313" key="14">
    <source>
        <dbReference type="Proteomes" id="UP001296967"/>
    </source>
</evidence>
<sequence>MPLALNGRRVNPVDLESEVFKHETVSFDDEPLILVDREDRVIGHETKVNAHQGDGLLHRAFSIFLFSGDDQVLLQQRSGDKPLWPLFWSNSCCSHPRRGEELQEATHRRLREELAIDAELHFLYKFEYQAGFGALGAEHELCSVYVGKVETPVAVDVNPSEIADWRWIPCAEADRLIVEEPDRITPWFVMEWRRLRTDYRELIASLSATPLRKVA</sequence>
<dbReference type="InterPro" id="IPR056375">
    <property type="entry name" value="Idi_bact"/>
</dbReference>
<dbReference type="GO" id="GO:0050992">
    <property type="term" value="P:dimethylallyl diphosphate biosynthetic process"/>
    <property type="evidence" value="ECO:0007669"/>
    <property type="project" value="UniProtKB-UniRule"/>
</dbReference>
<comment type="subcellular location">
    <subcellularLocation>
        <location evidence="10">Cytoplasm</location>
    </subcellularLocation>
</comment>
<comment type="caution">
    <text evidence="13">The sequence shown here is derived from an EMBL/GenBank/DDBJ whole genome shotgun (WGS) entry which is preliminary data.</text>
</comment>
<keyword evidence="5 10" id="KW-0479">Metal-binding</keyword>
<keyword evidence="7 10" id="KW-0464">Manganese</keyword>
<feature type="binding site" evidence="10">
    <location>
        <position position="51"/>
    </location>
    <ligand>
        <name>Mn(2+)</name>
        <dbReference type="ChEBI" id="CHEBI:29035"/>
    </ligand>
</feature>
<evidence type="ECO:0000256" key="10">
    <source>
        <dbReference type="HAMAP-Rule" id="MF_00202"/>
    </source>
</evidence>
<feature type="binding site" evidence="10">
    <location>
        <position position="113"/>
    </location>
    <ligand>
        <name>Mg(2+)</name>
        <dbReference type="ChEBI" id="CHEBI:18420"/>
    </ligand>
</feature>
<dbReference type="NCBIfam" id="NF002995">
    <property type="entry name" value="PRK03759.1"/>
    <property type="match status" value="1"/>
</dbReference>
<dbReference type="NCBIfam" id="TIGR02150">
    <property type="entry name" value="IPP_isom_1"/>
    <property type="match status" value="1"/>
</dbReference>
<dbReference type="PROSITE" id="PS51462">
    <property type="entry name" value="NUDIX"/>
    <property type="match status" value="1"/>
</dbReference>
<evidence type="ECO:0000256" key="7">
    <source>
        <dbReference type="ARBA" id="ARBA00023211"/>
    </source>
</evidence>
<gene>
    <name evidence="10" type="primary">idi</name>
    <name evidence="13" type="ORF">CCR82_16580</name>
</gene>
<reference evidence="13" key="2">
    <citation type="journal article" date="2020" name="Microorganisms">
        <title>Osmotic Adaptation and Compatible Solute Biosynthesis of Phototrophic Bacteria as Revealed from Genome Analyses.</title>
        <authorList>
            <person name="Imhoff J.F."/>
            <person name="Rahn T."/>
            <person name="Kunzel S."/>
            <person name="Keller A."/>
            <person name="Neulinger S.C."/>
        </authorList>
    </citation>
    <scope>NUCLEOTIDE SEQUENCE</scope>
    <source>
        <strain evidence="13">DSM 4395</strain>
    </source>
</reference>
<feature type="binding site" evidence="10">
    <location>
        <position position="140"/>
    </location>
    <ligand>
        <name>Mn(2+)</name>
        <dbReference type="ChEBI" id="CHEBI:29035"/>
    </ligand>
</feature>
<name>A0AAJ0UIU5_HALSE</name>
<organism evidence="13 14">
    <name type="scientific">Halochromatium salexigens</name>
    <name type="common">Chromatium salexigens</name>
    <dbReference type="NCBI Taxonomy" id="49447"/>
    <lineage>
        <taxon>Bacteria</taxon>
        <taxon>Pseudomonadati</taxon>
        <taxon>Pseudomonadota</taxon>
        <taxon>Gammaproteobacteria</taxon>
        <taxon>Chromatiales</taxon>
        <taxon>Chromatiaceae</taxon>
        <taxon>Halochromatium</taxon>
    </lineage>
</organism>
<evidence type="ECO:0000256" key="3">
    <source>
        <dbReference type="ARBA" id="ARBA00012057"/>
    </source>
</evidence>
<keyword evidence="14" id="KW-1185">Reference proteome</keyword>
<feature type="active site" evidence="10 11">
    <location>
        <position position="140"/>
    </location>
</feature>
<dbReference type="GO" id="GO:0008299">
    <property type="term" value="P:isoprenoid biosynthetic process"/>
    <property type="evidence" value="ECO:0007669"/>
    <property type="project" value="UniProtKB-UniRule"/>
</dbReference>
<dbReference type="AlphaFoldDB" id="A0AAJ0UIU5"/>
<evidence type="ECO:0000256" key="9">
    <source>
        <dbReference type="ARBA" id="ARBA00023235"/>
    </source>
</evidence>
<comment type="pathway">
    <text evidence="1 10">Isoprenoid biosynthesis; dimethylallyl diphosphate biosynthesis; dimethylallyl diphosphate from isopentenyl diphosphate: step 1/1.</text>
</comment>
<reference evidence="13" key="1">
    <citation type="submission" date="2017-05" db="EMBL/GenBank/DDBJ databases">
        <authorList>
            <person name="Imhoff J.F."/>
            <person name="Rahn T."/>
            <person name="Kuenzel S."/>
            <person name="Neulinger S.C."/>
        </authorList>
    </citation>
    <scope>NUCLEOTIDE SEQUENCE</scope>
    <source>
        <strain evidence="13">DSM 4395</strain>
    </source>
</reference>
<dbReference type="InterPro" id="IPR015797">
    <property type="entry name" value="NUDIX_hydrolase-like_dom_sf"/>
</dbReference>
<dbReference type="InterPro" id="IPR011876">
    <property type="entry name" value="IsopentenylPP_isomerase_typ1"/>
</dbReference>
<keyword evidence="8 10" id="KW-0414">Isoprene biosynthesis</keyword>
<dbReference type="PANTHER" id="PTHR10885">
    <property type="entry name" value="ISOPENTENYL-DIPHOSPHATE DELTA-ISOMERASE"/>
    <property type="match status" value="1"/>
</dbReference>
<dbReference type="SUPFAM" id="SSF55811">
    <property type="entry name" value="Nudix"/>
    <property type="match status" value="1"/>
</dbReference>
<evidence type="ECO:0000256" key="4">
    <source>
        <dbReference type="ARBA" id="ARBA00022490"/>
    </source>
</evidence>
<dbReference type="Gene3D" id="3.90.79.10">
    <property type="entry name" value="Nucleoside Triphosphate Pyrophosphohydrolase"/>
    <property type="match status" value="1"/>
</dbReference>
<evidence type="ECO:0000256" key="8">
    <source>
        <dbReference type="ARBA" id="ARBA00023229"/>
    </source>
</evidence>
<keyword evidence="9 10" id="KW-0413">Isomerase</keyword>
<feature type="active site" evidence="10 11">
    <location>
        <position position="93"/>
    </location>
</feature>
<evidence type="ECO:0000256" key="11">
    <source>
        <dbReference type="PIRSR" id="PIRSR018427-1"/>
    </source>
</evidence>
<dbReference type="GO" id="GO:0004452">
    <property type="term" value="F:isopentenyl-diphosphate delta-isomerase activity"/>
    <property type="evidence" value="ECO:0007669"/>
    <property type="project" value="UniProtKB-UniRule"/>
</dbReference>
<dbReference type="PIRSF" id="PIRSF018427">
    <property type="entry name" value="Isopntndiph_ism"/>
    <property type="match status" value="1"/>
</dbReference>
<evidence type="ECO:0000256" key="2">
    <source>
        <dbReference type="ARBA" id="ARBA00007579"/>
    </source>
</evidence>
<protein>
    <recommendedName>
        <fullName evidence="3 10">Isopentenyl-diphosphate Delta-isomerase</fullName>
        <shortName evidence="10">IPP isomerase</shortName>
        <ecNumber evidence="3 10">5.3.3.2</ecNumber>
    </recommendedName>
    <alternativeName>
        <fullName evidence="10">IPP:DMAPP isomerase</fullName>
    </alternativeName>
    <alternativeName>
        <fullName evidence="10">Isopentenyl pyrophosphate isomerase</fullName>
    </alternativeName>
</protein>
<dbReference type="EC" id="5.3.3.2" evidence="3 10"/>
<dbReference type="GO" id="GO:0046872">
    <property type="term" value="F:metal ion binding"/>
    <property type="evidence" value="ECO:0007669"/>
    <property type="project" value="UniProtKB-KW"/>
</dbReference>
<evidence type="ECO:0000259" key="12">
    <source>
        <dbReference type="PROSITE" id="PS51462"/>
    </source>
</evidence>
<evidence type="ECO:0000256" key="1">
    <source>
        <dbReference type="ARBA" id="ARBA00004826"/>
    </source>
</evidence>